<gene>
    <name evidence="1" type="ORF">ACFP1Z_28555</name>
</gene>
<dbReference type="EMBL" id="JBHSPB010000024">
    <property type="protein sequence ID" value="MFC5724126.1"/>
    <property type="molecule type" value="Genomic_DNA"/>
</dbReference>
<name>A0ABW0Z9W1_9ACTN</name>
<evidence type="ECO:0000313" key="2">
    <source>
        <dbReference type="Proteomes" id="UP001596083"/>
    </source>
</evidence>
<dbReference type="Proteomes" id="UP001596083">
    <property type="component" value="Unassembled WGS sequence"/>
</dbReference>
<proteinExistence type="predicted"/>
<evidence type="ECO:0000313" key="1">
    <source>
        <dbReference type="EMBL" id="MFC5724126.1"/>
    </source>
</evidence>
<dbReference type="RefSeq" id="WP_390320561.1">
    <property type="nucleotide sequence ID" value="NZ_JBHSPB010000024.1"/>
</dbReference>
<keyword evidence="2" id="KW-1185">Reference proteome</keyword>
<organism evidence="1 2">
    <name type="scientific">Streptomyces gamaensis</name>
    <dbReference type="NCBI Taxonomy" id="1763542"/>
    <lineage>
        <taxon>Bacteria</taxon>
        <taxon>Bacillati</taxon>
        <taxon>Actinomycetota</taxon>
        <taxon>Actinomycetes</taxon>
        <taxon>Kitasatosporales</taxon>
        <taxon>Streptomycetaceae</taxon>
        <taxon>Streptomyces</taxon>
    </lineage>
</organism>
<reference evidence="2" key="1">
    <citation type="journal article" date="2019" name="Int. J. Syst. Evol. Microbiol.">
        <title>The Global Catalogue of Microorganisms (GCM) 10K type strain sequencing project: providing services to taxonomists for standard genome sequencing and annotation.</title>
        <authorList>
            <consortium name="The Broad Institute Genomics Platform"/>
            <consortium name="The Broad Institute Genome Sequencing Center for Infectious Disease"/>
            <person name="Wu L."/>
            <person name="Ma J."/>
        </authorList>
    </citation>
    <scope>NUCLEOTIDE SEQUENCE [LARGE SCALE GENOMIC DNA]</scope>
    <source>
        <strain evidence="2">CGMCC 4.7304</strain>
    </source>
</reference>
<protein>
    <submittedName>
        <fullName evidence="1">Uncharacterized protein</fullName>
    </submittedName>
</protein>
<accession>A0ABW0Z9W1</accession>
<comment type="caution">
    <text evidence="1">The sequence shown here is derived from an EMBL/GenBank/DDBJ whole genome shotgun (WGS) entry which is preliminary data.</text>
</comment>
<sequence>MTSWELADLLGVHENDIRLDALPNQPLHVVLELARHLDLHPADLTPFAEEVYCLPRHHHVQQPPDPSTDADATAVLNALAHAGRPLNVDYLAECLHWDIDRTIEALDHAWAQPSLGGPYALRRVAPAHFTLGPRTDVLTDDQMNALHPGNHSETWRNPDGTHRRPLQRDVLSDIDAAVLYQAWHDGSVTFGEDAAWAHAVAGLVDAGYLIATADGQAVFADDVQYSLRAIDADDVSPS</sequence>